<reference evidence="2" key="1">
    <citation type="journal article" date="2014" name="Front. Microbiol.">
        <title>High frequency of phylogenetically diverse reductive dehalogenase-homologous genes in deep subseafloor sedimentary metagenomes.</title>
        <authorList>
            <person name="Kawai M."/>
            <person name="Futagami T."/>
            <person name="Toyoda A."/>
            <person name="Takaki Y."/>
            <person name="Nishi S."/>
            <person name="Hori S."/>
            <person name="Arai W."/>
            <person name="Tsubouchi T."/>
            <person name="Morono Y."/>
            <person name="Uchiyama I."/>
            <person name="Ito T."/>
            <person name="Fujiyama A."/>
            <person name="Inagaki F."/>
            <person name="Takami H."/>
        </authorList>
    </citation>
    <scope>NUCLEOTIDE SEQUENCE</scope>
    <source>
        <strain evidence="2">Expedition CK06-06</strain>
    </source>
</reference>
<feature type="transmembrane region" description="Helical" evidence="1">
    <location>
        <begin position="12"/>
        <end position="31"/>
    </location>
</feature>
<gene>
    <name evidence="2" type="ORF">S12H4_53604</name>
</gene>
<accession>X1UJH5</accession>
<name>X1UJH5_9ZZZZ</name>
<proteinExistence type="predicted"/>
<sequence>PPGYRDPQGLSFFNQLAGSATFYIIGDRVYLGLKSLK</sequence>
<keyword evidence="1" id="KW-0472">Membrane</keyword>
<protein>
    <submittedName>
        <fullName evidence="2">Uncharacterized protein</fullName>
    </submittedName>
</protein>
<evidence type="ECO:0000256" key="1">
    <source>
        <dbReference type="SAM" id="Phobius"/>
    </source>
</evidence>
<keyword evidence="1" id="KW-0812">Transmembrane</keyword>
<feature type="non-terminal residue" evidence="2">
    <location>
        <position position="1"/>
    </location>
</feature>
<dbReference type="AlphaFoldDB" id="X1UJH5"/>
<evidence type="ECO:0000313" key="2">
    <source>
        <dbReference type="EMBL" id="GAJ03747.1"/>
    </source>
</evidence>
<keyword evidence="1" id="KW-1133">Transmembrane helix</keyword>
<organism evidence="2">
    <name type="scientific">marine sediment metagenome</name>
    <dbReference type="NCBI Taxonomy" id="412755"/>
    <lineage>
        <taxon>unclassified sequences</taxon>
        <taxon>metagenomes</taxon>
        <taxon>ecological metagenomes</taxon>
    </lineage>
</organism>
<dbReference type="EMBL" id="BARW01034155">
    <property type="protein sequence ID" value="GAJ03747.1"/>
    <property type="molecule type" value="Genomic_DNA"/>
</dbReference>
<comment type="caution">
    <text evidence="2">The sequence shown here is derived from an EMBL/GenBank/DDBJ whole genome shotgun (WGS) entry which is preliminary data.</text>
</comment>